<dbReference type="PROSITE" id="PS50042">
    <property type="entry name" value="CNMP_BINDING_3"/>
    <property type="match status" value="1"/>
</dbReference>
<dbReference type="Gene3D" id="2.60.120.10">
    <property type="entry name" value="Jelly Rolls"/>
    <property type="match status" value="1"/>
</dbReference>
<dbReference type="InterPro" id="IPR018490">
    <property type="entry name" value="cNMP-bd_dom_sf"/>
</dbReference>
<dbReference type="Proteomes" id="UP001486565">
    <property type="component" value="Chromosome"/>
</dbReference>
<evidence type="ECO:0000256" key="3">
    <source>
        <dbReference type="ARBA" id="ARBA00023163"/>
    </source>
</evidence>
<dbReference type="InterPro" id="IPR014710">
    <property type="entry name" value="RmlC-like_jellyroll"/>
</dbReference>
<evidence type="ECO:0000256" key="2">
    <source>
        <dbReference type="ARBA" id="ARBA00023125"/>
    </source>
</evidence>
<feature type="domain" description="HTH crp-type" evidence="5">
    <location>
        <begin position="160"/>
        <end position="229"/>
    </location>
</feature>
<evidence type="ECO:0000259" key="4">
    <source>
        <dbReference type="PROSITE" id="PS50042"/>
    </source>
</evidence>
<proteinExistence type="predicted"/>
<dbReference type="SUPFAM" id="SSF46785">
    <property type="entry name" value="Winged helix' DNA-binding domain"/>
    <property type="match status" value="1"/>
</dbReference>
<evidence type="ECO:0000259" key="5">
    <source>
        <dbReference type="PROSITE" id="PS51063"/>
    </source>
</evidence>
<dbReference type="EMBL" id="CP121687">
    <property type="protein sequence ID" value="WZL69308.1"/>
    <property type="molecule type" value="Genomic_DNA"/>
</dbReference>
<feature type="domain" description="Cyclic nucleotide-binding" evidence="4">
    <location>
        <begin position="25"/>
        <end position="129"/>
    </location>
</feature>
<keyword evidence="3" id="KW-0804">Transcription</keyword>
<sequence length="243" mass="28709">MMKAQNNIEKLVALQNTLKGSDKEYLEKYLKNAPMWLLDSFKIVRMEKDHVFIREKTEVDTVYVLVEGIVKALDYRIFGIVYNYMWFYPIKTFGSMEILLDLQNYMTTLTTVTPCTMLVISKDKFEKWMRNDINTVLLETKSMGSYLLEQARKERIFLFSQGVDRVILLFMHLYEKMAENGKCILKFTRQDIADQSGLSIKTINRSIKKIEEEGYISREGNKIIILESQYKMMQDYITDKVEE</sequence>
<evidence type="ECO:0000256" key="1">
    <source>
        <dbReference type="ARBA" id="ARBA00023015"/>
    </source>
</evidence>
<dbReference type="Gene3D" id="1.10.10.10">
    <property type="entry name" value="Winged helix-like DNA-binding domain superfamily/Winged helix DNA-binding domain"/>
    <property type="match status" value="1"/>
</dbReference>
<dbReference type="InterPro" id="IPR036388">
    <property type="entry name" value="WH-like_DNA-bd_sf"/>
</dbReference>
<dbReference type="CDD" id="cd00092">
    <property type="entry name" value="HTH_CRP"/>
    <property type="match status" value="1"/>
</dbReference>
<organism evidence="6 7">
    <name type="scientific">Defluviitalea saccharophila</name>
    <dbReference type="NCBI Taxonomy" id="879970"/>
    <lineage>
        <taxon>Bacteria</taxon>
        <taxon>Bacillati</taxon>
        <taxon>Bacillota</taxon>
        <taxon>Clostridia</taxon>
        <taxon>Lachnospirales</taxon>
        <taxon>Defluviitaleaceae</taxon>
        <taxon>Defluviitalea</taxon>
    </lineage>
</organism>
<accession>A0ABZ2Y5Z1</accession>
<dbReference type="SUPFAM" id="SSF51206">
    <property type="entry name" value="cAMP-binding domain-like"/>
    <property type="match status" value="1"/>
</dbReference>
<evidence type="ECO:0000313" key="6">
    <source>
        <dbReference type="EMBL" id="WZL69308.1"/>
    </source>
</evidence>
<keyword evidence="1" id="KW-0805">Transcription regulation</keyword>
<dbReference type="Pfam" id="PF00027">
    <property type="entry name" value="cNMP_binding"/>
    <property type="match status" value="1"/>
</dbReference>
<dbReference type="Pfam" id="PF13545">
    <property type="entry name" value="HTH_Crp_2"/>
    <property type="match status" value="1"/>
</dbReference>
<protein>
    <submittedName>
        <fullName evidence="6">Crp/Fnr family transcriptional regulator</fullName>
    </submittedName>
</protein>
<dbReference type="InterPro" id="IPR012318">
    <property type="entry name" value="HTH_CRP"/>
</dbReference>
<reference evidence="6 7" key="1">
    <citation type="submission" date="2023-03" db="EMBL/GenBank/DDBJ databases">
        <title>Novel Species.</title>
        <authorList>
            <person name="Ma S."/>
        </authorList>
    </citation>
    <scope>NUCLEOTIDE SEQUENCE [LARGE SCALE GENOMIC DNA]</scope>
    <source>
        <strain evidence="6 7">LIND6LT2</strain>
    </source>
</reference>
<dbReference type="InterPro" id="IPR036390">
    <property type="entry name" value="WH_DNA-bd_sf"/>
</dbReference>
<dbReference type="PRINTS" id="PR00034">
    <property type="entry name" value="HTHCRP"/>
</dbReference>
<dbReference type="InterPro" id="IPR000595">
    <property type="entry name" value="cNMP-bd_dom"/>
</dbReference>
<keyword evidence="2" id="KW-0238">DNA-binding</keyword>
<keyword evidence="7" id="KW-1185">Reference proteome</keyword>
<dbReference type="SMART" id="SM00419">
    <property type="entry name" value="HTH_CRP"/>
    <property type="match status" value="1"/>
</dbReference>
<gene>
    <name evidence="6" type="ORF">QBE51_10955</name>
</gene>
<dbReference type="PROSITE" id="PS51063">
    <property type="entry name" value="HTH_CRP_2"/>
    <property type="match status" value="1"/>
</dbReference>
<dbReference type="RefSeq" id="WP_341876304.1">
    <property type="nucleotide sequence ID" value="NZ_CP121687.1"/>
</dbReference>
<evidence type="ECO:0000313" key="7">
    <source>
        <dbReference type="Proteomes" id="UP001486565"/>
    </source>
</evidence>
<name>A0ABZ2Y5Z1_9FIRM</name>